<dbReference type="InterPro" id="IPR023804">
    <property type="entry name" value="DUF3792_TM"/>
</dbReference>
<organism evidence="2 3">
    <name type="scientific">Crassaminicella thermophila</name>
    <dbReference type="NCBI Taxonomy" id="2599308"/>
    <lineage>
        <taxon>Bacteria</taxon>
        <taxon>Bacillati</taxon>
        <taxon>Bacillota</taxon>
        <taxon>Clostridia</taxon>
        <taxon>Eubacteriales</taxon>
        <taxon>Clostridiaceae</taxon>
        <taxon>Crassaminicella</taxon>
    </lineage>
</organism>
<evidence type="ECO:0000313" key="3">
    <source>
        <dbReference type="Proteomes" id="UP000324646"/>
    </source>
</evidence>
<dbReference type="KEGG" id="crs:FQB35_06590"/>
<dbReference type="RefSeq" id="WP_148809222.1">
    <property type="nucleotide sequence ID" value="NZ_CP042243.1"/>
</dbReference>
<dbReference type="EMBL" id="CP042243">
    <property type="protein sequence ID" value="QEK12067.1"/>
    <property type="molecule type" value="Genomic_DNA"/>
</dbReference>
<protein>
    <submittedName>
        <fullName evidence="2">TIGR04086 family membrane protein</fullName>
    </submittedName>
</protein>
<accession>A0A5C0SEA7</accession>
<reference evidence="2 3" key="1">
    <citation type="submission" date="2019-07" db="EMBL/GenBank/DDBJ databases">
        <title>Complete genome of Crassaminicella thermophila SY095.</title>
        <authorList>
            <person name="Li X."/>
        </authorList>
    </citation>
    <scope>NUCLEOTIDE SEQUENCE [LARGE SCALE GENOMIC DNA]</scope>
    <source>
        <strain evidence="2 3">SY095</strain>
    </source>
</reference>
<dbReference type="NCBIfam" id="TIGR04086">
    <property type="entry name" value="TIGR04086_membr"/>
    <property type="match status" value="1"/>
</dbReference>
<keyword evidence="1" id="KW-0472">Membrane</keyword>
<dbReference type="OrthoDB" id="2086722at2"/>
<keyword evidence="1" id="KW-1133">Transmembrane helix</keyword>
<name>A0A5C0SEA7_CRATE</name>
<keyword evidence="3" id="KW-1185">Reference proteome</keyword>
<dbReference type="Pfam" id="PF12670">
    <property type="entry name" value="DUF3792"/>
    <property type="match status" value="1"/>
</dbReference>
<feature type="transmembrane region" description="Helical" evidence="1">
    <location>
        <begin position="112"/>
        <end position="130"/>
    </location>
</feature>
<sequence>MKSNRNIEFNNEGIIWIYLKAILVACIFVILVFVFMALVITYTNVSESIIPMASSIVMIISCLICGLYTGVKQKRKGWLKGSLAGFIYAFLIIIMSWVFIKDFTIGTNVLLKSLIGIVAGGIGGMIGVNLK</sequence>
<dbReference type="Proteomes" id="UP000324646">
    <property type="component" value="Chromosome"/>
</dbReference>
<proteinExistence type="predicted"/>
<feature type="transmembrane region" description="Helical" evidence="1">
    <location>
        <begin position="49"/>
        <end position="71"/>
    </location>
</feature>
<gene>
    <name evidence="2" type="ORF">FQB35_06590</name>
</gene>
<dbReference type="AlphaFoldDB" id="A0A5C0SEA7"/>
<feature type="transmembrane region" description="Helical" evidence="1">
    <location>
        <begin position="21"/>
        <end position="43"/>
    </location>
</feature>
<evidence type="ECO:0000256" key="1">
    <source>
        <dbReference type="SAM" id="Phobius"/>
    </source>
</evidence>
<keyword evidence="1" id="KW-0812">Transmembrane</keyword>
<evidence type="ECO:0000313" key="2">
    <source>
        <dbReference type="EMBL" id="QEK12067.1"/>
    </source>
</evidence>
<feature type="transmembrane region" description="Helical" evidence="1">
    <location>
        <begin position="83"/>
        <end position="100"/>
    </location>
</feature>